<feature type="compositionally biased region" description="Acidic residues" evidence="1">
    <location>
        <begin position="714"/>
        <end position="734"/>
    </location>
</feature>
<sequence length="764" mass="85367">MADIAEAAASLQSLQNSNGAGLLAPPGRTETEGSPAQSHNGTRASSIEDDSKNGHRDEGTRRPSTTVSGASSVSGGNNGMSAANAAAAMFAPLTAKKGPQSFFSGSKIKHLKKQDGIPLWRVDIQFEFLQAVFKDPNPVFTNVYSKEKGQTFADIYIDAMARSSKTSKILRDKLMSERENAANMAMVCLLVNIGRMNTTLNFFPEMKAQLRTYHAIPSLQTHTDSNDYKQLQDAPRLKSILKGACEDRAEPQTLDQIKKLPSPATNPINLVFILSQYAPKVSEAHFPENMDFYDLVMRVTLSSKSRARAFLWLMWHYLEGDYSDKACMENPFGKGKLSRDKSRPWCVPDFEYLTEDQAAKENVDTEEEKAFGEAKQEERKRLLGEIQSAPPGSGRGRGRKDKSFELGQSPGADSPAGSPPPSSSRRRPYTNDYDTDSHTRSVSPDTAFSTPNNGNKPRRPHLQKVNHLLISDAFETPKNKGGRPRNSAKRNAEGDLKARLILTKGGRPLAPSQPPDPRLLNMDRSSPVISERIGPRVRMTSHQMAVQQNRKDRVNHYIDVKLRTQDKRRKRSRHKQGAIARAWARVKDLEEPLYMSDDDSRPLKHHSHTIDAMDAEGNTIHHEEEEHMHPVKKQRLERSQKAINGTFSRGPAGLILRVEEEGGDGDDFGEEALSLSASLRRTWRRLDRWNKDDPRLAVGLGVEDVPLQHQIEAAEQEDRMEEDAEGDEDEEEEAVDTRRVEAQAEDEEDESDEDEDEDGDVIMG</sequence>
<dbReference type="STRING" id="1076935.U4L4C5"/>
<feature type="compositionally biased region" description="Polar residues" evidence="1">
    <location>
        <begin position="10"/>
        <end position="19"/>
    </location>
</feature>
<gene>
    <name evidence="2" type="ORF">PCON_11353</name>
</gene>
<feature type="compositionally biased region" description="Acidic residues" evidence="1">
    <location>
        <begin position="743"/>
        <end position="764"/>
    </location>
</feature>
<dbReference type="OrthoDB" id="5413003at2759"/>
<name>U4L4C5_PYROM</name>
<dbReference type="PANTHER" id="PTHR37287">
    <property type="entry name" value="INO EIGHTY SUBUNIT 1"/>
    <property type="match status" value="1"/>
</dbReference>
<dbReference type="PANTHER" id="PTHR37287:SF1">
    <property type="entry name" value="INO EIGHTY SUBUNIT 1"/>
    <property type="match status" value="1"/>
</dbReference>
<evidence type="ECO:0000313" key="3">
    <source>
        <dbReference type="Proteomes" id="UP000018144"/>
    </source>
</evidence>
<organism evidence="2 3">
    <name type="scientific">Pyronema omphalodes (strain CBS 100304)</name>
    <name type="common">Pyronema confluens</name>
    <dbReference type="NCBI Taxonomy" id="1076935"/>
    <lineage>
        <taxon>Eukaryota</taxon>
        <taxon>Fungi</taxon>
        <taxon>Dikarya</taxon>
        <taxon>Ascomycota</taxon>
        <taxon>Pezizomycotina</taxon>
        <taxon>Pezizomycetes</taxon>
        <taxon>Pezizales</taxon>
        <taxon>Pyronemataceae</taxon>
        <taxon>Pyronema</taxon>
    </lineage>
</organism>
<dbReference type="GO" id="GO:0031011">
    <property type="term" value="C:Ino80 complex"/>
    <property type="evidence" value="ECO:0007669"/>
    <property type="project" value="InterPro"/>
</dbReference>
<feature type="region of interest" description="Disordered" evidence="1">
    <location>
        <begin position="474"/>
        <end position="494"/>
    </location>
</feature>
<dbReference type="AlphaFoldDB" id="U4L4C5"/>
<reference evidence="2 3" key="1">
    <citation type="journal article" date="2013" name="PLoS Genet.">
        <title>The genome and development-dependent transcriptomes of Pyronema confluens: a window into fungal evolution.</title>
        <authorList>
            <person name="Traeger S."/>
            <person name="Altegoer F."/>
            <person name="Freitag M."/>
            <person name="Gabaldon T."/>
            <person name="Kempken F."/>
            <person name="Kumar A."/>
            <person name="Marcet-Houben M."/>
            <person name="Poggeler S."/>
            <person name="Stajich J.E."/>
            <person name="Nowrousian M."/>
        </authorList>
    </citation>
    <scope>NUCLEOTIDE SEQUENCE [LARGE SCALE GENOMIC DNA]</scope>
    <source>
        <strain evidence="3">CBS 100304</strain>
        <tissue evidence="2">Vegetative mycelium</tissue>
    </source>
</reference>
<feature type="region of interest" description="Disordered" evidence="1">
    <location>
        <begin position="706"/>
        <end position="764"/>
    </location>
</feature>
<feature type="compositionally biased region" description="Basic and acidic residues" evidence="1">
    <location>
        <begin position="357"/>
        <end position="383"/>
    </location>
</feature>
<accession>U4L4C5</accession>
<dbReference type="OMA" id="DAHAYKQ"/>
<evidence type="ECO:0000256" key="1">
    <source>
        <dbReference type="SAM" id="MobiDB-lite"/>
    </source>
</evidence>
<feature type="compositionally biased region" description="Basic and acidic residues" evidence="1">
    <location>
        <begin position="49"/>
        <end position="61"/>
    </location>
</feature>
<feature type="compositionally biased region" description="Polar residues" evidence="1">
    <location>
        <begin position="440"/>
        <end position="455"/>
    </location>
</feature>
<feature type="compositionally biased region" description="Low complexity" evidence="1">
    <location>
        <begin position="64"/>
        <end position="76"/>
    </location>
</feature>
<feature type="compositionally biased region" description="Polar residues" evidence="1">
    <location>
        <begin position="32"/>
        <end position="45"/>
    </location>
</feature>
<dbReference type="InterPro" id="IPR038014">
    <property type="entry name" value="Ies1"/>
</dbReference>
<proteinExistence type="predicted"/>
<feature type="region of interest" description="Disordered" evidence="1">
    <location>
        <begin position="1"/>
        <end position="76"/>
    </location>
</feature>
<dbReference type="Proteomes" id="UP000018144">
    <property type="component" value="Unassembled WGS sequence"/>
</dbReference>
<feature type="region of interest" description="Disordered" evidence="1">
    <location>
        <begin position="357"/>
        <end position="461"/>
    </location>
</feature>
<protein>
    <submittedName>
        <fullName evidence="2">Similar to Ino eighty subunit 1 acc. no. C8V8H5</fullName>
    </submittedName>
</protein>
<dbReference type="EMBL" id="HF935642">
    <property type="protein sequence ID" value="CCX11759.1"/>
    <property type="molecule type" value="Genomic_DNA"/>
</dbReference>
<keyword evidence="3" id="KW-1185">Reference proteome</keyword>
<evidence type="ECO:0000313" key="2">
    <source>
        <dbReference type="EMBL" id="CCX11759.1"/>
    </source>
</evidence>
<dbReference type="eggNOG" id="ENOG502QVDM">
    <property type="taxonomic scope" value="Eukaryota"/>
</dbReference>